<gene>
    <name evidence="9" type="primary">scMYB35</name>
</gene>
<dbReference type="GO" id="GO:0042795">
    <property type="term" value="P:snRNA transcription by RNA polymerase II"/>
    <property type="evidence" value="ECO:0007669"/>
    <property type="project" value="TreeGrafter"/>
</dbReference>
<dbReference type="EMBL" id="HF679441">
    <property type="protein sequence ID" value="CCU64187.1"/>
    <property type="molecule type" value="mRNA"/>
</dbReference>
<dbReference type="InterPro" id="IPR001005">
    <property type="entry name" value="SANT/Myb"/>
</dbReference>
<dbReference type="PROSITE" id="PS51294">
    <property type="entry name" value="HTH_MYB"/>
    <property type="match status" value="2"/>
</dbReference>
<feature type="domain" description="HTH myb-type" evidence="8">
    <location>
        <begin position="102"/>
        <end position="139"/>
    </location>
</feature>
<dbReference type="PROSITE" id="PS51293">
    <property type="entry name" value="SANT"/>
    <property type="match status" value="1"/>
</dbReference>
<organism evidence="9">
    <name type="scientific">Saccharum hybrid cultivar Co 86032</name>
    <dbReference type="NCBI Taxonomy" id="672234"/>
    <lineage>
        <taxon>Eukaryota</taxon>
        <taxon>Viridiplantae</taxon>
        <taxon>Streptophyta</taxon>
        <taxon>Embryophyta</taxon>
        <taxon>Tracheophyta</taxon>
        <taxon>Spermatophyta</taxon>
        <taxon>Magnoliopsida</taxon>
        <taxon>Liliopsida</taxon>
        <taxon>Poales</taxon>
        <taxon>Poaceae</taxon>
        <taxon>PACMAD clade</taxon>
        <taxon>Panicoideae</taxon>
        <taxon>Andropogonodae</taxon>
        <taxon>Andropogoneae</taxon>
        <taxon>Saccharinae</taxon>
        <taxon>Saccharum</taxon>
        <taxon>Saccharum officinarum species complex</taxon>
    </lineage>
</organism>
<dbReference type="GO" id="GO:0019185">
    <property type="term" value="C:snRNA-activating protein complex"/>
    <property type="evidence" value="ECO:0007669"/>
    <property type="project" value="TreeGrafter"/>
</dbReference>
<keyword evidence="3" id="KW-0804">Transcription</keyword>
<dbReference type="AlphaFoldDB" id="A0A0C6WCP8"/>
<feature type="compositionally biased region" description="Low complexity" evidence="5">
    <location>
        <begin position="15"/>
        <end position="27"/>
    </location>
</feature>
<feature type="domain" description="SANT" evidence="7">
    <location>
        <begin position="48"/>
        <end position="88"/>
    </location>
</feature>
<keyword evidence="4" id="KW-0539">Nucleus</keyword>
<evidence type="ECO:0000256" key="1">
    <source>
        <dbReference type="ARBA" id="ARBA00023015"/>
    </source>
</evidence>
<dbReference type="Gene3D" id="1.10.10.60">
    <property type="entry name" value="Homeodomain-like"/>
    <property type="match status" value="2"/>
</dbReference>
<dbReference type="PROSITE" id="PS50090">
    <property type="entry name" value="MYB_LIKE"/>
    <property type="match status" value="2"/>
</dbReference>
<evidence type="ECO:0000256" key="3">
    <source>
        <dbReference type="ARBA" id="ARBA00023163"/>
    </source>
</evidence>
<feature type="domain" description="Myb-like" evidence="6">
    <location>
        <begin position="45"/>
        <end position="96"/>
    </location>
</feature>
<feature type="domain" description="HTH myb-type" evidence="8">
    <location>
        <begin position="50"/>
        <end position="100"/>
    </location>
</feature>
<dbReference type="SMART" id="SM00717">
    <property type="entry name" value="SANT"/>
    <property type="match status" value="2"/>
</dbReference>
<feature type="region of interest" description="Disordered" evidence="5">
    <location>
        <begin position="1"/>
        <end position="58"/>
    </location>
</feature>
<evidence type="ECO:0000259" key="7">
    <source>
        <dbReference type="PROSITE" id="PS51293"/>
    </source>
</evidence>
<dbReference type="PANTHER" id="PTHR46621">
    <property type="entry name" value="SNRNA-ACTIVATING PROTEIN COMPLEX SUBUNIT 4"/>
    <property type="match status" value="1"/>
</dbReference>
<dbReference type="InterPro" id="IPR017884">
    <property type="entry name" value="SANT_dom"/>
</dbReference>
<keyword evidence="1" id="KW-0805">Transcription regulation</keyword>
<evidence type="ECO:0000259" key="8">
    <source>
        <dbReference type="PROSITE" id="PS51294"/>
    </source>
</evidence>
<accession>A0A0C6WCP8</accession>
<reference evidence="9" key="2">
    <citation type="journal article" date="2015" name="Plant Mol. Biol. Rep.">
        <title>The MYB Transcription Factor Family Genes in Sugarcane (Saccharum sp.).</title>
        <authorList>
            <person name="Geethalakshmi S."/>
            <person name="Barathkumar S."/>
            <person name="Prabu G."/>
        </authorList>
    </citation>
    <scope>NUCLEOTIDE SEQUENCE</scope>
    <source>
        <tissue evidence="9">Leaf</tissue>
    </source>
</reference>
<reference evidence="9" key="1">
    <citation type="submission" date="2013-02" db="EMBL/GenBank/DDBJ databases">
        <title>MYB transcription factor family genes from sugarcane (Saccharum officinarum).</title>
        <authorList>
            <person name="Geethalakshmi S."/>
            <person name="Barathkumar S."/>
            <person name="Prabu G.R."/>
        </authorList>
    </citation>
    <scope>NUCLEOTIDE SEQUENCE</scope>
    <source>
        <tissue evidence="9">Leaf</tissue>
    </source>
</reference>
<evidence type="ECO:0000256" key="4">
    <source>
        <dbReference type="ARBA" id="ARBA00023242"/>
    </source>
</evidence>
<keyword evidence="2" id="KW-0238">DNA-binding</keyword>
<sequence length="148" mass="16441">MITSEKQMTSKGTESSSSSVPPDGGVSREPQKGGRLPNGRTTGPARRSSKGNWTPEEDDILREAVETYKGKNWKKIAESFPGRTDVQCLHRWQKVLNPEPCKGPWSKEEDEVIIQMVNKHGPKKWSTIAQALPGRIGKQWSGKMAQPS</sequence>
<dbReference type="CDD" id="cd00167">
    <property type="entry name" value="SANT"/>
    <property type="match status" value="2"/>
</dbReference>
<evidence type="ECO:0000256" key="5">
    <source>
        <dbReference type="SAM" id="MobiDB-lite"/>
    </source>
</evidence>
<dbReference type="PANTHER" id="PTHR46621:SF1">
    <property type="entry name" value="SNRNA-ACTIVATING PROTEIN COMPLEX SUBUNIT 4"/>
    <property type="match status" value="1"/>
</dbReference>
<name>A0A0C6WCP8_9POAL</name>
<dbReference type="InterPro" id="IPR051575">
    <property type="entry name" value="Myb-like_DNA-bd"/>
</dbReference>
<dbReference type="FunFam" id="1.10.10.60:FF:000016">
    <property type="entry name" value="Transcriptional activator Myb isoform A"/>
    <property type="match status" value="1"/>
</dbReference>
<dbReference type="GO" id="GO:0000978">
    <property type="term" value="F:RNA polymerase II cis-regulatory region sequence-specific DNA binding"/>
    <property type="evidence" value="ECO:0007669"/>
    <property type="project" value="TreeGrafter"/>
</dbReference>
<dbReference type="Pfam" id="PF00249">
    <property type="entry name" value="Myb_DNA-binding"/>
    <property type="match status" value="2"/>
</dbReference>
<protein>
    <submittedName>
        <fullName evidence="9">ScMYB35 protein</fullName>
    </submittedName>
</protein>
<evidence type="ECO:0000259" key="6">
    <source>
        <dbReference type="PROSITE" id="PS50090"/>
    </source>
</evidence>
<dbReference type="GO" id="GO:0042796">
    <property type="term" value="P:snRNA transcription by RNA polymerase III"/>
    <property type="evidence" value="ECO:0007669"/>
    <property type="project" value="TreeGrafter"/>
</dbReference>
<feature type="compositionally biased region" description="Polar residues" evidence="5">
    <location>
        <begin position="1"/>
        <end position="14"/>
    </location>
</feature>
<dbReference type="InterPro" id="IPR009057">
    <property type="entry name" value="Homeodomain-like_sf"/>
</dbReference>
<evidence type="ECO:0000313" key="9">
    <source>
        <dbReference type="EMBL" id="CCU64187.1"/>
    </source>
</evidence>
<feature type="domain" description="Myb-like" evidence="6">
    <location>
        <begin position="97"/>
        <end position="139"/>
    </location>
</feature>
<dbReference type="SUPFAM" id="SSF46689">
    <property type="entry name" value="Homeodomain-like"/>
    <property type="match status" value="2"/>
</dbReference>
<proteinExistence type="evidence at transcript level"/>
<dbReference type="GO" id="GO:0001006">
    <property type="term" value="F:RNA polymerase III type 3 promoter sequence-specific DNA binding"/>
    <property type="evidence" value="ECO:0007669"/>
    <property type="project" value="TreeGrafter"/>
</dbReference>
<evidence type="ECO:0000256" key="2">
    <source>
        <dbReference type="ARBA" id="ARBA00023125"/>
    </source>
</evidence>
<dbReference type="InterPro" id="IPR017930">
    <property type="entry name" value="Myb_dom"/>
</dbReference>